<dbReference type="InterPro" id="IPR043128">
    <property type="entry name" value="Rev_trsase/Diguanyl_cyclase"/>
</dbReference>
<feature type="compositionally biased region" description="Basic and acidic residues" evidence="1">
    <location>
        <begin position="750"/>
        <end position="768"/>
    </location>
</feature>
<dbReference type="AlphaFoldDB" id="A0AAQ3WK31"/>
<feature type="compositionally biased region" description="Basic and acidic residues" evidence="1">
    <location>
        <begin position="677"/>
        <end position="688"/>
    </location>
</feature>
<evidence type="ECO:0000259" key="2">
    <source>
        <dbReference type="Pfam" id="PF17919"/>
    </source>
</evidence>
<dbReference type="Pfam" id="PF17919">
    <property type="entry name" value="RT_RNaseH_2"/>
    <property type="match status" value="1"/>
</dbReference>
<evidence type="ECO:0000313" key="3">
    <source>
        <dbReference type="EMBL" id="WVZ64450.1"/>
    </source>
</evidence>
<dbReference type="InterPro" id="IPR043502">
    <property type="entry name" value="DNA/RNA_pol_sf"/>
</dbReference>
<feature type="domain" description="Reverse transcriptase/retrotransposon-derived protein RNase H-like" evidence="2">
    <location>
        <begin position="245"/>
        <end position="295"/>
    </location>
</feature>
<feature type="region of interest" description="Disordered" evidence="1">
    <location>
        <begin position="665"/>
        <end position="784"/>
    </location>
</feature>
<dbReference type="Gene3D" id="3.30.70.270">
    <property type="match status" value="1"/>
</dbReference>
<dbReference type="PANTHER" id="PTHR34072:SF50">
    <property type="entry name" value="NUCLEOTIDYLTRANSFERASE, RIBONUCLEASE H"/>
    <property type="match status" value="1"/>
</dbReference>
<gene>
    <name evidence="3" type="ORF">U9M48_013960</name>
</gene>
<reference evidence="3 4" key="1">
    <citation type="submission" date="2024-02" db="EMBL/GenBank/DDBJ databases">
        <title>High-quality chromosome-scale genome assembly of Pensacola bahiagrass (Paspalum notatum Flugge var. saurae).</title>
        <authorList>
            <person name="Vega J.M."/>
            <person name="Podio M."/>
            <person name="Orjuela J."/>
            <person name="Siena L.A."/>
            <person name="Pessino S.C."/>
            <person name="Combes M.C."/>
            <person name="Mariac C."/>
            <person name="Albertini E."/>
            <person name="Pupilli F."/>
            <person name="Ortiz J.P.A."/>
            <person name="Leblanc O."/>
        </authorList>
    </citation>
    <scope>NUCLEOTIDE SEQUENCE [LARGE SCALE GENOMIC DNA]</scope>
    <source>
        <strain evidence="3">R1</strain>
        <tissue evidence="3">Leaf</tissue>
    </source>
</reference>
<proteinExistence type="predicted"/>
<sequence length="859" mass="95489">MLDTVDKAAVIGKIQQRLLARCKLKQSKSSSYPKPPAPFPKPDHKPPGSLWRERQLRDYRKANGLCFQCGEKFVPGHNEICSKSVKAQVKALALNDLDKELSEEVLNQLTMEDVLAEEFHNLSLNAIAGSEAGLSAISAPTKKVKVANGQPLKLIAWQINLSPYKDFLHLLRRFYPSVGLSKLNVLDKLRAHNLYLKPNKCSFALLGISRSYYFSVRGYYRRFVKNYGLLAKPLTQVLRLKQFQWSESAEQAFLALKQAMLSIPVLAVPDFSLPFHIETDACADGIGAVLMQSGRPNLHSEMQRKAMTRLMGLQFKIVYRQGKKNLAGDALSRIGHLMAIQAVSEVHPTWLQEVLNYKTDAQAQKLLAELAILSPNEEGYSLENSIIKDKEHIWIAEQTQGSSSIQLVSDMLADRQVHLEQLKHHLAKAQNRMKQHADQKRTELQLQVGEQVLLKLQPYAQSSLVNRPFPKLAFKYFGPCKVPTLDAPDVTPQEILEQRLVKRGNTAVPQVRIRWSSVPSSATTWEDYNVVRARFPKAPAWGQAASPAGGVVTNVDVPILKKDTSAAMKGTPILCVFDTYSGDKIAGDQPLSAFRDHILQTPLRLPRSHPPTPPPLPSHLPQARTFPPPIHHKQETGWQKPSHLHREQETMQELVERIAKNECSAGGRWARQEAPVEDERHAGKESCQERVLGGSSGQDRESPWRRARGAPVNCQEGIAEDASPRTSARQEGRAGQGEGRAPVNPTRKGSRQEWGAKGEGAGQDKEPPWRASTARSTPGCSISGSVIASTPREGVCTSSCDDPSSCQWQRTRCPKLPILLARLSAPTKPGGTNHIRGRSRSPGSKRACLLVLLRWLWVK</sequence>
<evidence type="ECO:0000313" key="4">
    <source>
        <dbReference type="Proteomes" id="UP001341281"/>
    </source>
</evidence>
<name>A0AAQ3WK31_PASNO</name>
<accession>A0AAQ3WK31</accession>
<feature type="compositionally biased region" description="Polar residues" evidence="1">
    <location>
        <begin position="773"/>
        <end position="784"/>
    </location>
</feature>
<dbReference type="SUPFAM" id="SSF56672">
    <property type="entry name" value="DNA/RNA polymerases"/>
    <property type="match status" value="1"/>
</dbReference>
<feature type="region of interest" description="Disordered" evidence="1">
    <location>
        <begin position="603"/>
        <end position="651"/>
    </location>
</feature>
<feature type="region of interest" description="Disordered" evidence="1">
    <location>
        <begin position="26"/>
        <end position="49"/>
    </location>
</feature>
<keyword evidence="4" id="KW-1185">Reference proteome</keyword>
<dbReference type="InterPro" id="IPR041577">
    <property type="entry name" value="RT_RNaseH_2"/>
</dbReference>
<dbReference type="EMBL" id="CP144747">
    <property type="protein sequence ID" value="WVZ64450.1"/>
    <property type="molecule type" value="Genomic_DNA"/>
</dbReference>
<evidence type="ECO:0000256" key="1">
    <source>
        <dbReference type="SAM" id="MobiDB-lite"/>
    </source>
</evidence>
<feature type="compositionally biased region" description="Pro residues" evidence="1">
    <location>
        <begin position="608"/>
        <end position="618"/>
    </location>
</feature>
<dbReference type="Proteomes" id="UP001341281">
    <property type="component" value="Chromosome 03"/>
</dbReference>
<protein>
    <recommendedName>
        <fullName evidence="2">Reverse transcriptase/retrotransposon-derived protein RNase H-like domain-containing protein</fullName>
    </recommendedName>
</protein>
<organism evidence="3 4">
    <name type="scientific">Paspalum notatum var. saurae</name>
    <dbReference type="NCBI Taxonomy" id="547442"/>
    <lineage>
        <taxon>Eukaryota</taxon>
        <taxon>Viridiplantae</taxon>
        <taxon>Streptophyta</taxon>
        <taxon>Embryophyta</taxon>
        <taxon>Tracheophyta</taxon>
        <taxon>Spermatophyta</taxon>
        <taxon>Magnoliopsida</taxon>
        <taxon>Liliopsida</taxon>
        <taxon>Poales</taxon>
        <taxon>Poaceae</taxon>
        <taxon>PACMAD clade</taxon>
        <taxon>Panicoideae</taxon>
        <taxon>Andropogonodae</taxon>
        <taxon>Paspaleae</taxon>
        <taxon>Paspalinae</taxon>
        <taxon>Paspalum</taxon>
    </lineage>
</organism>
<dbReference type="PANTHER" id="PTHR34072">
    <property type="entry name" value="ENZYMATIC POLYPROTEIN-RELATED"/>
    <property type="match status" value="1"/>
</dbReference>